<accession>A0A1J4L4P9</accession>
<evidence type="ECO:0008006" key="3">
    <source>
        <dbReference type="Google" id="ProtNLM"/>
    </source>
</evidence>
<dbReference type="InterPro" id="IPR052603">
    <property type="entry name" value="EFCB6"/>
</dbReference>
<dbReference type="GeneID" id="94848474"/>
<dbReference type="AlphaFoldDB" id="A0A1J4L4P9"/>
<dbReference type="SUPFAM" id="SSF47473">
    <property type="entry name" value="EF-hand"/>
    <property type="match status" value="1"/>
</dbReference>
<dbReference type="Proteomes" id="UP000179807">
    <property type="component" value="Unassembled WGS sequence"/>
</dbReference>
<evidence type="ECO:0000313" key="2">
    <source>
        <dbReference type="Proteomes" id="UP000179807"/>
    </source>
</evidence>
<evidence type="ECO:0000313" key="1">
    <source>
        <dbReference type="EMBL" id="OHT16956.1"/>
    </source>
</evidence>
<dbReference type="RefSeq" id="XP_068370092.1">
    <property type="nucleotide sequence ID" value="XM_068513770.1"/>
</dbReference>
<dbReference type="PANTHER" id="PTHR20875:SF0">
    <property type="entry name" value="GH12158P"/>
    <property type="match status" value="1"/>
</dbReference>
<protein>
    <recommendedName>
        <fullName evidence="3">EF hand family protein</fullName>
    </recommendedName>
</protein>
<dbReference type="Gene3D" id="1.10.238.10">
    <property type="entry name" value="EF-hand"/>
    <property type="match status" value="1"/>
</dbReference>
<comment type="caution">
    <text evidence="1">The sequence shown here is derived from an EMBL/GenBank/DDBJ whole genome shotgun (WGS) entry which is preliminary data.</text>
</comment>
<organism evidence="1 2">
    <name type="scientific">Tritrichomonas foetus</name>
    <dbReference type="NCBI Taxonomy" id="1144522"/>
    <lineage>
        <taxon>Eukaryota</taxon>
        <taxon>Metamonada</taxon>
        <taxon>Parabasalia</taxon>
        <taxon>Tritrichomonadida</taxon>
        <taxon>Tritrichomonadidae</taxon>
        <taxon>Tritrichomonas</taxon>
    </lineage>
</organism>
<proteinExistence type="predicted"/>
<name>A0A1J4L4P9_9EUKA</name>
<dbReference type="InterPro" id="IPR011992">
    <property type="entry name" value="EF-hand-dom_pair"/>
</dbReference>
<gene>
    <name evidence="1" type="ORF">TRFO_41436</name>
</gene>
<reference evidence="1" key="1">
    <citation type="submission" date="2016-10" db="EMBL/GenBank/DDBJ databases">
        <authorList>
            <person name="Benchimol M."/>
            <person name="Almeida L.G."/>
            <person name="Vasconcelos A.T."/>
            <person name="Perreira-Neves A."/>
            <person name="Rosa I.A."/>
            <person name="Tasca T."/>
            <person name="Bogo M.R."/>
            <person name="de Souza W."/>
        </authorList>
    </citation>
    <scope>NUCLEOTIDE SEQUENCE [LARGE SCALE GENOMIC DNA]</scope>
    <source>
        <strain evidence="1">K</strain>
    </source>
</reference>
<dbReference type="EMBL" id="MLAK01000056">
    <property type="protein sequence ID" value="OHT16956.1"/>
    <property type="molecule type" value="Genomic_DNA"/>
</dbReference>
<dbReference type="PANTHER" id="PTHR20875">
    <property type="entry name" value="EF-HAND CALCIUM-BINDING DOMAIN-CONTAINING PROTEIN 6-RELATED"/>
    <property type="match status" value="1"/>
</dbReference>
<keyword evidence="2" id="KW-1185">Reference proteome</keyword>
<sequence length="259" mass="30276">MAAPGLSDAEVNLISDYYKVSQQQINYNGFLLDLDQYVIPLYESLKEHLNKPSEQHPETTNVVRRFKSLLMDQRTAPEDLFVRYDSLKCGTVLKTRLASILESLGFRLTPVEEQCLNEDFQDSRLPEMFNYRKFCQQLNEMQLTVQDLSQIRTKPINANVQDREVATLVNSIRERIQERRKRVREPFSDFQPGAGIPSSDFRRALNSFGLVIKENDILKILKYYRFNRQGDVDWDSFCNDVETSKTVQFQSKIFAFFLC</sequence>
<dbReference type="VEuPathDB" id="TrichDB:TRFO_41436"/>